<evidence type="ECO:0000256" key="6">
    <source>
        <dbReference type="RuleBase" id="RU362125"/>
    </source>
</evidence>
<dbReference type="SUPFAM" id="SSF47203">
    <property type="entry name" value="Acyl-CoA dehydrogenase C-terminal domain-like"/>
    <property type="match status" value="1"/>
</dbReference>
<evidence type="ECO:0000256" key="4">
    <source>
        <dbReference type="ARBA" id="ARBA00022827"/>
    </source>
</evidence>
<dbReference type="PANTHER" id="PTHR43884:SF12">
    <property type="entry name" value="ISOVALERYL-COA DEHYDROGENASE, MITOCHONDRIAL-RELATED"/>
    <property type="match status" value="1"/>
</dbReference>
<dbReference type="EMBL" id="BLAX01000001">
    <property type="protein sequence ID" value="GET34247.1"/>
    <property type="molecule type" value="Genomic_DNA"/>
</dbReference>
<dbReference type="FunFam" id="1.20.140.10:FF:000001">
    <property type="entry name" value="Acyl-CoA dehydrogenase"/>
    <property type="match status" value="1"/>
</dbReference>
<comment type="similarity">
    <text evidence="2 6">Belongs to the acyl-CoA dehydrogenase family.</text>
</comment>
<dbReference type="InterPro" id="IPR046373">
    <property type="entry name" value="Acyl-CoA_Oxase/DH_mid-dom_sf"/>
</dbReference>
<comment type="cofactor">
    <cofactor evidence="1 6">
        <name>FAD</name>
        <dbReference type="ChEBI" id="CHEBI:57692"/>
    </cofactor>
</comment>
<dbReference type="AlphaFoldDB" id="A0A5M4B3I4"/>
<keyword evidence="4 6" id="KW-0274">FAD</keyword>
<dbReference type="GO" id="GO:0050660">
    <property type="term" value="F:flavin adenine dinucleotide binding"/>
    <property type="evidence" value="ECO:0007669"/>
    <property type="project" value="InterPro"/>
</dbReference>
<dbReference type="GO" id="GO:0003995">
    <property type="term" value="F:acyl-CoA dehydrogenase activity"/>
    <property type="evidence" value="ECO:0007669"/>
    <property type="project" value="InterPro"/>
</dbReference>
<dbReference type="Gene3D" id="1.20.140.10">
    <property type="entry name" value="Butyryl-CoA Dehydrogenase, subunit A, domain 3"/>
    <property type="match status" value="1"/>
</dbReference>
<evidence type="ECO:0000256" key="3">
    <source>
        <dbReference type="ARBA" id="ARBA00022630"/>
    </source>
</evidence>
<evidence type="ECO:0000313" key="10">
    <source>
        <dbReference type="EMBL" id="GET34247.1"/>
    </source>
</evidence>
<proteinExistence type="inferred from homology"/>
<feature type="domain" description="Acyl-CoA dehydrogenase/oxidase N-terminal" evidence="9">
    <location>
        <begin position="11"/>
        <end position="118"/>
    </location>
</feature>
<dbReference type="InterPro" id="IPR009075">
    <property type="entry name" value="AcylCo_DH/oxidase_C"/>
</dbReference>
<dbReference type="FunFam" id="1.10.540.10:FF:000002">
    <property type="entry name" value="Acyl-CoA dehydrogenase FadE19"/>
    <property type="match status" value="1"/>
</dbReference>
<dbReference type="InterPro" id="IPR006089">
    <property type="entry name" value="Acyl-CoA_DH_CS"/>
</dbReference>
<dbReference type="Gene3D" id="2.40.110.10">
    <property type="entry name" value="Butyryl-CoA Dehydrogenase, subunit A, domain 2"/>
    <property type="match status" value="1"/>
</dbReference>
<dbReference type="InterPro" id="IPR037069">
    <property type="entry name" value="AcylCoA_DH/ox_N_sf"/>
</dbReference>
<accession>A0A5M4B3I4</accession>
<evidence type="ECO:0000256" key="1">
    <source>
        <dbReference type="ARBA" id="ARBA00001974"/>
    </source>
</evidence>
<organism evidence="10 11">
    <name type="scientific">Prolixibacter bellariivorans</name>
    <dbReference type="NCBI Taxonomy" id="314319"/>
    <lineage>
        <taxon>Bacteria</taxon>
        <taxon>Pseudomonadati</taxon>
        <taxon>Bacteroidota</taxon>
        <taxon>Bacteroidia</taxon>
        <taxon>Marinilabiliales</taxon>
        <taxon>Prolixibacteraceae</taxon>
        <taxon>Prolixibacter</taxon>
    </lineage>
</organism>
<sequence length="382" mass="42200">MDELLPKHYADYRKRVRDFAEKEIHPVAIENDENEHFPVDLTRKMGEAGLFGIAIPKEYGGQGLDTLSYIIAVEELARVDSSPAATIAAHNSLGIAPIYSYGTEEQKKKFIPGLCTGEKLWAFGLTELTAGSDAKGVASRAELVDDEWVINGSKMFITNSASEIASGITLQAITGEEDGKKELTAILVPRETPGYETWPVKGKLMWRSVDNGKMKFTDCHVPEENMLGKRGEGIKIMLATLDGGRLSIAAMGLGLAQGAFEMAVKHAKKREQFGKPIAEFQAVSFKLAEMAMRIELARNTLYRACQLKDAGKPFGKEAAMSKLYCSEVAKFVADESVQVHGAYGLLRENHIERFYRDQRLLQIGEGTSEILRMVIGRYVLKS</sequence>
<evidence type="ECO:0000256" key="2">
    <source>
        <dbReference type="ARBA" id="ARBA00009347"/>
    </source>
</evidence>
<dbReference type="SUPFAM" id="SSF56645">
    <property type="entry name" value="Acyl-CoA dehydrogenase NM domain-like"/>
    <property type="match status" value="1"/>
</dbReference>
<dbReference type="InterPro" id="IPR036250">
    <property type="entry name" value="AcylCo_DH-like_C"/>
</dbReference>
<dbReference type="Pfam" id="PF00441">
    <property type="entry name" value="Acyl-CoA_dh_1"/>
    <property type="match status" value="1"/>
</dbReference>
<dbReference type="Pfam" id="PF02771">
    <property type="entry name" value="Acyl-CoA_dh_N"/>
    <property type="match status" value="1"/>
</dbReference>
<protein>
    <submittedName>
        <fullName evidence="10">Acyl-CoA dehydrogenase</fullName>
    </submittedName>
</protein>
<reference evidence="10 11" key="1">
    <citation type="submission" date="2019-10" db="EMBL/GenBank/DDBJ databases">
        <title>Prolixibacter strains distinguished by the presence of nitrate reductase genes were adept at nitrate-dependent anaerobic corrosion of metallic iron and carbon steel.</title>
        <authorList>
            <person name="Iino T."/>
            <person name="Shono N."/>
            <person name="Ito K."/>
            <person name="Nakamura R."/>
            <person name="Sueoka K."/>
            <person name="Harayama S."/>
            <person name="Ohkuma M."/>
        </authorList>
    </citation>
    <scope>NUCLEOTIDE SEQUENCE [LARGE SCALE GENOMIC DNA]</scope>
    <source>
        <strain evidence="10 11">JCM 13498</strain>
    </source>
</reference>
<evidence type="ECO:0000313" key="11">
    <source>
        <dbReference type="Proteomes" id="UP000391834"/>
    </source>
</evidence>
<dbReference type="OrthoDB" id="9802867at2"/>
<keyword evidence="11" id="KW-1185">Reference proteome</keyword>
<dbReference type="InterPro" id="IPR006091">
    <property type="entry name" value="Acyl-CoA_Oxase/DH_mid-dom"/>
</dbReference>
<feature type="domain" description="Acyl-CoA dehydrogenase/oxidase C-terminal" evidence="7">
    <location>
        <begin position="231"/>
        <end position="379"/>
    </location>
</feature>
<dbReference type="InterPro" id="IPR013786">
    <property type="entry name" value="AcylCoA_DH/ox_N"/>
</dbReference>
<keyword evidence="3 6" id="KW-0285">Flavoprotein</keyword>
<dbReference type="RefSeq" id="WP_027585736.1">
    <property type="nucleotide sequence ID" value="NZ_BLAX01000001.1"/>
</dbReference>
<keyword evidence="5 6" id="KW-0560">Oxidoreductase</keyword>
<comment type="caution">
    <text evidence="10">The sequence shown here is derived from an EMBL/GenBank/DDBJ whole genome shotgun (WGS) entry which is preliminary data.</text>
</comment>
<gene>
    <name evidence="10" type="ORF">PbJCM13498_31100</name>
</gene>
<evidence type="ECO:0000256" key="5">
    <source>
        <dbReference type="ARBA" id="ARBA00023002"/>
    </source>
</evidence>
<evidence type="ECO:0000259" key="7">
    <source>
        <dbReference type="Pfam" id="PF00441"/>
    </source>
</evidence>
<dbReference type="PIRSF" id="PIRSF016578">
    <property type="entry name" value="HsaA"/>
    <property type="match status" value="1"/>
</dbReference>
<evidence type="ECO:0000259" key="9">
    <source>
        <dbReference type="Pfam" id="PF02771"/>
    </source>
</evidence>
<dbReference type="PANTHER" id="PTHR43884">
    <property type="entry name" value="ACYL-COA DEHYDROGENASE"/>
    <property type="match status" value="1"/>
</dbReference>
<dbReference type="Pfam" id="PF02770">
    <property type="entry name" value="Acyl-CoA_dh_M"/>
    <property type="match status" value="1"/>
</dbReference>
<dbReference type="InterPro" id="IPR009100">
    <property type="entry name" value="AcylCoA_DH/oxidase_NM_dom_sf"/>
</dbReference>
<dbReference type="PROSITE" id="PS00072">
    <property type="entry name" value="ACYL_COA_DH_1"/>
    <property type="match status" value="1"/>
</dbReference>
<evidence type="ECO:0000259" key="8">
    <source>
        <dbReference type="Pfam" id="PF02770"/>
    </source>
</evidence>
<dbReference type="Gene3D" id="1.10.540.10">
    <property type="entry name" value="Acyl-CoA dehydrogenase/oxidase, N-terminal domain"/>
    <property type="match status" value="1"/>
</dbReference>
<dbReference type="Proteomes" id="UP000391834">
    <property type="component" value="Unassembled WGS sequence"/>
</dbReference>
<name>A0A5M4B3I4_9BACT</name>
<feature type="domain" description="Acyl-CoA oxidase/dehydrogenase middle" evidence="8">
    <location>
        <begin position="122"/>
        <end position="219"/>
    </location>
</feature>